<dbReference type="Gene3D" id="3.80.10.10">
    <property type="entry name" value="Ribonuclease Inhibitor"/>
    <property type="match status" value="1"/>
</dbReference>
<dbReference type="InterPro" id="IPR032675">
    <property type="entry name" value="LRR_dom_sf"/>
</dbReference>
<name>A0A9W6QFN3_9PSEU</name>
<accession>A0A9W6QFN3</accession>
<evidence type="ECO:0000313" key="1">
    <source>
        <dbReference type="EMBL" id="GLW89216.1"/>
    </source>
</evidence>
<dbReference type="EMBL" id="BSSD01000001">
    <property type="protein sequence ID" value="GLW89216.1"/>
    <property type="molecule type" value="Genomic_DNA"/>
</dbReference>
<evidence type="ECO:0000313" key="2">
    <source>
        <dbReference type="Proteomes" id="UP001165042"/>
    </source>
</evidence>
<sequence>MDPEVHNSLTRILGHAAPYEQAEVDRVDSVLVRFAKSVDGLSDLPRLGALVLSAPDVTAIPDLADLPLLSILEVSDSDVTDVRALTTAPRLRDVSLLRNKITDLVPVLDCARLESLDVTGNPLSEDSYRRVLAELRDRGVRVVASQEREWTLTLALHAAGLPFSYYLGGDDRHLLSRPGVARSPYPHVGHINVPPDELEHLLDDDPAGIEPLFDDPDRVLWHL</sequence>
<dbReference type="RefSeq" id="WP_285606435.1">
    <property type="nucleotide sequence ID" value="NZ_BSSD01000001.1"/>
</dbReference>
<reference evidence="1" key="1">
    <citation type="submission" date="2023-02" db="EMBL/GenBank/DDBJ databases">
        <title>Actinokineospora globicatena NBRC 15670.</title>
        <authorList>
            <person name="Ichikawa N."/>
            <person name="Sato H."/>
            <person name="Tonouchi N."/>
        </authorList>
    </citation>
    <scope>NUCLEOTIDE SEQUENCE</scope>
    <source>
        <strain evidence="1">NBRC 15670</strain>
    </source>
</reference>
<proteinExistence type="predicted"/>
<dbReference type="SUPFAM" id="SSF52058">
    <property type="entry name" value="L domain-like"/>
    <property type="match status" value="1"/>
</dbReference>
<gene>
    <name evidence="1" type="ORF">Aglo03_00320</name>
</gene>
<organism evidence="1 2">
    <name type="scientific">Actinokineospora globicatena</name>
    <dbReference type="NCBI Taxonomy" id="103729"/>
    <lineage>
        <taxon>Bacteria</taxon>
        <taxon>Bacillati</taxon>
        <taxon>Actinomycetota</taxon>
        <taxon>Actinomycetes</taxon>
        <taxon>Pseudonocardiales</taxon>
        <taxon>Pseudonocardiaceae</taxon>
        <taxon>Actinokineospora</taxon>
    </lineage>
</organism>
<evidence type="ECO:0008006" key="3">
    <source>
        <dbReference type="Google" id="ProtNLM"/>
    </source>
</evidence>
<dbReference type="AlphaFoldDB" id="A0A9W6QFN3"/>
<keyword evidence="2" id="KW-1185">Reference proteome</keyword>
<comment type="caution">
    <text evidence="1">The sequence shown here is derived from an EMBL/GenBank/DDBJ whole genome shotgun (WGS) entry which is preliminary data.</text>
</comment>
<protein>
    <recommendedName>
        <fullName evidence="3">Leucine Rich repeat-containing protein</fullName>
    </recommendedName>
</protein>
<dbReference type="Proteomes" id="UP001165042">
    <property type="component" value="Unassembled WGS sequence"/>
</dbReference>